<protein>
    <recommendedName>
        <fullName evidence="5">Protein EFR3</fullName>
    </recommendedName>
</protein>
<feature type="compositionally biased region" description="Pro residues" evidence="2">
    <location>
        <begin position="789"/>
        <end position="799"/>
    </location>
</feature>
<evidence type="ECO:0000313" key="4">
    <source>
        <dbReference type="Proteomes" id="UP000077266"/>
    </source>
</evidence>
<dbReference type="InterPro" id="IPR049150">
    <property type="entry name" value="EFR3_HEAT-like_rpt"/>
</dbReference>
<dbReference type="InParanoid" id="A0A165QV98"/>
<dbReference type="Proteomes" id="UP000077266">
    <property type="component" value="Unassembled WGS sequence"/>
</dbReference>
<dbReference type="PANTHER" id="PTHR47766">
    <property type="entry name" value="PROTEIN EFR3"/>
    <property type="match status" value="1"/>
</dbReference>
<feature type="region of interest" description="Disordered" evidence="2">
    <location>
        <begin position="787"/>
        <end position="811"/>
    </location>
</feature>
<dbReference type="GO" id="GO:0072659">
    <property type="term" value="P:protein localization to plasma membrane"/>
    <property type="evidence" value="ECO:0007669"/>
    <property type="project" value="InterPro"/>
</dbReference>
<dbReference type="InterPro" id="IPR039786">
    <property type="entry name" value="EFR3"/>
</dbReference>
<evidence type="ECO:0008006" key="5">
    <source>
        <dbReference type="Google" id="ProtNLM"/>
    </source>
</evidence>
<evidence type="ECO:0000313" key="3">
    <source>
        <dbReference type="EMBL" id="KZW04123.1"/>
    </source>
</evidence>
<feature type="region of interest" description="Disordered" evidence="2">
    <location>
        <begin position="564"/>
        <end position="586"/>
    </location>
</feature>
<feature type="compositionally biased region" description="Low complexity" evidence="2">
    <location>
        <begin position="620"/>
        <end position="638"/>
    </location>
</feature>
<feature type="region of interest" description="Disordered" evidence="2">
    <location>
        <begin position="620"/>
        <end position="678"/>
    </location>
</feature>
<sequence length="1044" mass="112313">MGCMPASMTSNHVRLIDACYPPSAVLASAAADFRPNAQELSRLTYYASNRPGKLTKLGVVLEKRTRQDARKAATGHVKSKASLLVTLGIYKALATECKNDVGLLTPSLLAAVDATLSGLPSDLEVAAKTATVFTAWATFTDGNLVGPDGNLTPTYLNCLRHFARLSVVEATSADGELRNRTRLVGLAAFTAVVNADVLQHASANFVAQTGVIVPALLHTVYQAGLDSLQEQTSAIKAHPSPSSPYLNQFQARPHAERRAASIHVHVDGEKGPSFNDVSNACLRVFQALFSRCGAGQVAYVLDAYFAYLDNSNNWDQVHLCCWFAERAAEWTQYQYRYAVPTKLVERLLDAQDTVQPTPLHTSLVAMITTVFTSPAPLINLSTSDIISNLITLILRRVAIDPLDGLLPPLVECTASLGAHVYYSDQVQDLAAELISRLVGVQVNGLLGRGRFGNEHGRNEGMRCLLVALVGLMQAGDKIAAHGGKRALDLADEDKGKGKSTSFLREFGVSQIMDEPSEIRSPAMRRTRVRPDTWQDTLAMLCESEYAVRAEYARALVVYIKEETPREVPPSEPVGELGLARKSRAEQNARRMPTLLGDITARFLHALHASAYSLAVSSSLGLTSATPPQSHSQTSSTHAVTAENVPVSSEPGTTEGGDTEKTGEEKERPASRRTPIHRPRQLSLALSLLEPAPEQLPQTGPTPVGPSDYSHLLEVLTAAHEQLPTRSLLSGVPMLLALDAATQGEFADGEAASLRRRAVRELVGRLWLVIARVWECDELKSCADKALASLPPPSAVPPVPERPDGGLLRPPEQPLEFVAPEHQSQGESSNSRQAFIDPETVLSALAGNRNVQLATGLEGAALLQRLNTKWTMELALRDSVERTSGFDIRPSTAAPFVKLMHIENMSMQSLARSTRGVGVSDLREALEGRSSMSNPNLVPSIRTYDQPPRGNLSVAHEAFFAAVGGNGSSDRSSALRLRSKSMLGNGKSGTFKPGAGGQDVRDVLNRIVGKPNGSSSMLKTPFAQLNKRQPATSPIPSESSPAPTP</sequence>
<feature type="compositionally biased region" description="Basic and acidic residues" evidence="2">
    <location>
        <begin position="657"/>
        <end position="669"/>
    </location>
</feature>
<gene>
    <name evidence="3" type="ORF">EXIGLDRAFT_828046</name>
</gene>
<dbReference type="STRING" id="1314781.A0A165QV98"/>
<evidence type="ECO:0000256" key="2">
    <source>
        <dbReference type="SAM" id="MobiDB-lite"/>
    </source>
</evidence>
<name>A0A165QV98_EXIGL</name>
<organism evidence="3 4">
    <name type="scientific">Exidia glandulosa HHB12029</name>
    <dbReference type="NCBI Taxonomy" id="1314781"/>
    <lineage>
        <taxon>Eukaryota</taxon>
        <taxon>Fungi</taxon>
        <taxon>Dikarya</taxon>
        <taxon>Basidiomycota</taxon>
        <taxon>Agaricomycotina</taxon>
        <taxon>Agaricomycetes</taxon>
        <taxon>Auriculariales</taxon>
        <taxon>Exidiaceae</taxon>
        <taxon>Exidia</taxon>
    </lineage>
</organism>
<dbReference type="AlphaFoldDB" id="A0A165QV98"/>
<accession>A0A165QV98</accession>
<dbReference type="OrthoDB" id="274691at2759"/>
<keyword evidence="4" id="KW-1185">Reference proteome</keyword>
<feature type="compositionally biased region" description="Polar residues" evidence="2">
    <location>
        <begin position="1025"/>
        <end position="1044"/>
    </location>
</feature>
<evidence type="ECO:0000256" key="1">
    <source>
        <dbReference type="ARBA" id="ARBA00010216"/>
    </source>
</evidence>
<comment type="similarity">
    <text evidence="1">Belongs to the EFR3 family.</text>
</comment>
<dbReference type="EMBL" id="KV425882">
    <property type="protein sequence ID" value="KZW04123.1"/>
    <property type="molecule type" value="Genomic_DNA"/>
</dbReference>
<feature type="region of interest" description="Disordered" evidence="2">
    <location>
        <begin position="1007"/>
        <end position="1044"/>
    </location>
</feature>
<proteinExistence type="inferred from homology"/>
<dbReference type="PANTHER" id="PTHR47766:SF1">
    <property type="entry name" value="PROTEIN EFR3"/>
    <property type="match status" value="1"/>
</dbReference>
<dbReference type="Pfam" id="PF21072">
    <property type="entry name" value="EFR3"/>
    <property type="match status" value="1"/>
</dbReference>
<reference evidence="3 4" key="1">
    <citation type="journal article" date="2016" name="Mol. Biol. Evol.">
        <title>Comparative Genomics of Early-Diverging Mushroom-Forming Fungi Provides Insights into the Origins of Lignocellulose Decay Capabilities.</title>
        <authorList>
            <person name="Nagy L.G."/>
            <person name="Riley R."/>
            <person name="Tritt A."/>
            <person name="Adam C."/>
            <person name="Daum C."/>
            <person name="Floudas D."/>
            <person name="Sun H."/>
            <person name="Yadav J.S."/>
            <person name="Pangilinan J."/>
            <person name="Larsson K.H."/>
            <person name="Matsuura K."/>
            <person name="Barry K."/>
            <person name="Labutti K."/>
            <person name="Kuo R."/>
            <person name="Ohm R.A."/>
            <person name="Bhattacharya S.S."/>
            <person name="Shirouzu T."/>
            <person name="Yoshinaga Y."/>
            <person name="Martin F.M."/>
            <person name="Grigoriev I.V."/>
            <person name="Hibbett D.S."/>
        </authorList>
    </citation>
    <scope>NUCLEOTIDE SEQUENCE [LARGE SCALE GENOMIC DNA]</scope>
    <source>
        <strain evidence="3 4">HHB12029</strain>
    </source>
</reference>